<dbReference type="KEGG" id="cmet:K6K41_19850"/>
<protein>
    <submittedName>
        <fullName evidence="2">Uncharacterized protein</fullName>
    </submittedName>
</protein>
<evidence type="ECO:0000313" key="2">
    <source>
        <dbReference type="EMBL" id="QZN99082.1"/>
    </source>
</evidence>
<feature type="region of interest" description="Disordered" evidence="1">
    <location>
        <begin position="1"/>
        <end position="46"/>
    </location>
</feature>
<feature type="compositionally biased region" description="Basic and acidic residues" evidence="1">
    <location>
        <begin position="1"/>
        <end position="10"/>
    </location>
</feature>
<evidence type="ECO:0000313" key="3">
    <source>
        <dbReference type="Proteomes" id="UP000825701"/>
    </source>
</evidence>
<keyword evidence="3" id="KW-1185">Reference proteome</keyword>
<dbReference type="AlphaFoldDB" id="A0A9E6R9F9"/>
<organism evidence="2 3">
    <name type="scientific">Chenggangzhangella methanolivorans</name>
    <dbReference type="NCBI Taxonomy" id="1437009"/>
    <lineage>
        <taxon>Bacteria</taxon>
        <taxon>Pseudomonadati</taxon>
        <taxon>Pseudomonadota</taxon>
        <taxon>Alphaproteobacteria</taxon>
        <taxon>Hyphomicrobiales</taxon>
        <taxon>Methylopilaceae</taxon>
        <taxon>Chenggangzhangella</taxon>
    </lineage>
</organism>
<accession>A0A9E6R9F9</accession>
<dbReference type="EMBL" id="CP081869">
    <property type="protein sequence ID" value="QZN99082.1"/>
    <property type="molecule type" value="Genomic_DNA"/>
</dbReference>
<dbReference type="Proteomes" id="UP000825701">
    <property type="component" value="Chromosome"/>
</dbReference>
<proteinExistence type="predicted"/>
<reference evidence="2" key="1">
    <citation type="submission" date="2021-08" db="EMBL/GenBank/DDBJ databases">
        <authorList>
            <person name="Zhang H."/>
            <person name="Xu M."/>
            <person name="Yu Z."/>
            <person name="Yang L."/>
            <person name="Cai Y."/>
        </authorList>
    </citation>
    <scope>NUCLEOTIDE SEQUENCE</scope>
    <source>
        <strain evidence="2">CHL1</strain>
    </source>
</reference>
<evidence type="ECO:0000256" key="1">
    <source>
        <dbReference type="SAM" id="MobiDB-lite"/>
    </source>
</evidence>
<sequence length="93" mass="9897">MLRPANRKEVTLANNHNVVPFAPKPVQASPDKDDARAQGAHPVGATAPRMELTRLVSLIGGEIGPELCSACRCAVCGDPVEPYEELVLEHLAS</sequence>
<dbReference type="RefSeq" id="WP_261402114.1">
    <property type="nucleotide sequence ID" value="NZ_CP081869.1"/>
</dbReference>
<name>A0A9E6R9F9_9HYPH</name>
<gene>
    <name evidence="2" type="ORF">K6K41_19850</name>
</gene>